<keyword evidence="3" id="KW-1185">Reference proteome</keyword>
<feature type="compositionally biased region" description="Pro residues" evidence="1">
    <location>
        <begin position="162"/>
        <end position="172"/>
    </location>
</feature>
<feature type="compositionally biased region" description="Pro residues" evidence="1">
    <location>
        <begin position="133"/>
        <end position="145"/>
    </location>
</feature>
<feature type="compositionally biased region" description="Basic and acidic residues" evidence="1">
    <location>
        <begin position="176"/>
        <end position="189"/>
    </location>
</feature>
<feature type="non-terminal residue" evidence="2">
    <location>
        <position position="1"/>
    </location>
</feature>
<gene>
    <name evidence="2" type="ORF">U0070_021757</name>
</gene>
<feature type="region of interest" description="Disordered" evidence="1">
    <location>
        <begin position="130"/>
        <end position="189"/>
    </location>
</feature>
<name>A0AAW0H5Z3_MYOGA</name>
<evidence type="ECO:0000256" key="1">
    <source>
        <dbReference type="SAM" id="MobiDB-lite"/>
    </source>
</evidence>
<evidence type="ECO:0000313" key="3">
    <source>
        <dbReference type="Proteomes" id="UP001488838"/>
    </source>
</evidence>
<sequence length="189" mass="19954">SLSPSSAGCVLGAPGSDSAFELLPPPLSCYYPPFAISLPPPPFFVSGSPAFSAKRLLTEAGGGGGGRWAWRNWGSREHEPQHHFRVSVQEGGRGATHCLAPPPRGCLARSSASVGIRLAPAVHARAPRLSFPVPRPAGPPTPSAPSIPCKRRPSRALAQALAPPPPPPPPQVQEPWKGEGIRRQEEERE</sequence>
<accession>A0AAW0H5Z3</accession>
<organism evidence="2 3">
    <name type="scientific">Myodes glareolus</name>
    <name type="common">Bank vole</name>
    <name type="synonym">Clethrionomys glareolus</name>
    <dbReference type="NCBI Taxonomy" id="447135"/>
    <lineage>
        <taxon>Eukaryota</taxon>
        <taxon>Metazoa</taxon>
        <taxon>Chordata</taxon>
        <taxon>Craniata</taxon>
        <taxon>Vertebrata</taxon>
        <taxon>Euteleostomi</taxon>
        <taxon>Mammalia</taxon>
        <taxon>Eutheria</taxon>
        <taxon>Euarchontoglires</taxon>
        <taxon>Glires</taxon>
        <taxon>Rodentia</taxon>
        <taxon>Myomorpha</taxon>
        <taxon>Muroidea</taxon>
        <taxon>Cricetidae</taxon>
        <taxon>Arvicolinae</taxon>
        <taxon>Myodes</taxon>
    </lineage>
</organism>
<dbReference type="EMBL" id="JBBHLL010000718">
    <property type="protein sequence ID" value="KAK7798227.1"/>
    <property type="molecule type" value="Genomic_DNA"/>
</dbReference>
<evidence type="ECO:0000313" key="2">
    <source>
        <dbReference type="EMBL" id="KAK7798227.1"/>
    </source>
</evidence>
<reference evidence="2 3" key="1">
    <citation type="journal article" date="2023" name="bioRxiv">
        <title>Conserved and derived expression patterns and positive selection on dental genes reveal complex evolutionary context of ever-growing rodent molars.</title>
        <authorList>
            <person name="Calamari Z.T."/>
            <person name="Song A."/>
            <person name="Cohen E."/>
            <person name="Akter M."/>
            <person name="Roy R.D."/>
            <person name="Hallikas O."/>
            <person name="Christensen M.M."/>
            <person name="Li P."/>
            <person name="Marangoni P."/>
            <person name="Jernvall J."/>
            <person name="Klein O.D."/>
        </authorList>
    </citation>
    <scope>NUCLEOTIDE SEQUENCE [LARGE SCALE GENOMIC DNA]</scope>
    <source>
        <strain evidence="2">V071</strain>
    </source>
</reference>
<protein>
    <submittedName>
        <fullName evidence="2">Uncharacterized protein</fullName>
    </submittedName>
</protein>
<comment type="caution">
    <text evidence="2">The sequence shown here is derived from an EMBL/GenBank/DDBJ whole genome shotgun (WGS) entry which is preliminary data.</text>
</comment>
<dbReference type="Proteomes" id="UP001488838">
    <property type="component" value="Unassembled WGS sequence"/>
</dbReference>
<proteinExistence type="predicted"/>
<feature type="non-terminal residue" evidence="2">
    <location>
        <position position="189"/>
    </location>
</feature>
<dbReference type="AlphaFoldDB" id="A0AAW0H5Z3"/>